<evidence type="ECO:0000313" key="6">
    <source>
        <dbReference type="Proteomes" id="UP001597468"/>
    </source>
</evidence>
<evidence type="ECO:0000256" key="3">
    <source>
        <dbReference type="ARBA" id="ARBA00022801"/>
    </source>
</evidence>
<evidence type="ECO:0000256" key="1">
    <source>
        <dbReference type="ARBA" id="ARBA00001561"/>
    </source>
</evidence>
<name>A0ABW5IWU5_9FLAO</name>
<organism evidence="5 6">
    <name type="scientific">Salinimicrobium flavum</name>
    <dbReference type="NCBI Taxonomy" id="1737065"/>
    <lineage>
        <taxon>Bacteria</taxon>
        <taxon>Pseudomonadati</taxon>
        <taxon>Bacteroidota</taxon>
        <taxon>Flavobacteriia</taxon>
        <taxon>Flavobacteriales</taxon>
        <taxon>Flavobacteriaceae</taxon>
        <taxon>Salinimicrobium</taxon>
    </lineage>
</organism>
<dbReference type="EMBL" id="JBHULT010000006">
    <property type="protein sequence ID" value="MFD2517607.1"/>
    <property type="molecule type" value="Genomic_DNA"/>
</dbReference>
<sequence length="196" mass="21682">MRHLMKILGLLLITISLSFTNPDKKTVIIDVGHGGHDAGNTVNGMTEKEIVLSIAKKIKELNTNEDLEIILTRNTDQFISLEDRVKFINSLDADLMISLHSNAHQTSTPGGHQIFVSNENKMSERSSAVAESIKNLLSTNYSVSDIKNANFLVLKNSNCPAVMIELGFLTNENDREILNSEAGQDQIARTIYQALD</sequence>
<dbReference type="Proteomes" id="UP001597468">
    <property type="component" value="Unassembled WGS sequence"/>
</dbReference>
<dbReference type="InterPro" id="IPR050695">
    <property type="entry name" value="N-acetylmuramoyl_amidase_3"/>
</dbReference>
<keyword evidence="6" id="KW-1185">Reference proteome</keyword>
<dbReference type="InterPro" id="IPR002508">
    <property type="entry name" value="MurNAc-LAA_cat"/>
</dbReference>
<proteinExistence type="predicted"/>
<comment type="caution">
    <text evidence="5">The sequence shown here is derived from an EMBL/GenBank/DDBJ whole genome shotgun (WGS) entry which is preliminary data.</text>
</comment>
<dbReference type="SMART" id="SM00646">
    <property type="entry name" value="Ami_3"/>
    <property type="match status" value="1"/>
</dbReference>
<dbReference type="SUPFAM" id="SSF53187">
    <property type="entry name" value="Zn-dependent exopeptidases"/>
    <property type="match status" value="1"/>
</dbReference>
<keyword evidence="3" id="KW-0378">Hydrolase</keyword>
<evidence type="ECO:0000313" key="5">
    <source>
        <dbReference type="EMBL" id="MFD2517607.1"/>
    </source>
</evidence>
<dbReference type="RefSeq" id="WP_380750090.1">
    <property type="nucleotide sequence ID" value="NZ_JBHULT010000006.1"/>
</dbReference>
<comment type="catalytic activity">
    <reaction evidence="1">
        <text>Hydrolyzes the link between N-acetylmuramoyl residues and L-amino acid residues in certain cell-wall glycopeptides.</text>
        <dbReference type="EC" id="3.5.1.28"/>
    </reaction>
</comment>
<reference evidence="6" key="1">
    <citation type="journal article" date="2019" name="Int. J. Syst. Evol. Microbiol.">
        <title>The Global Catalogue of Microorganisms (GCM) 10K type strain sequencing project: providing services to taxonomists for standard genome sequencing and annotation.</title>
        <authorList>
            <consortium name="The Broad Institute Genomics Platform"/>
            <consortium name="The Broad Institute Genome Sequencing Center for Infectious Disease"/>
            <person name="Wu L."/>
            <person name="Ma J."/>
        </authorList>
    </citation>
    <scope>NUCLEOTIDE SEQUENCE [LARGE SCALE GENOMIC DNA]</scope>
    <source>
        <strain evidence="6">KCTC 42585</strain>
    </source>
</reference>
<dbReference type="EC" id="3.5.1.28" evidence="2"/>
<gene>
    <name evidence="5" type="ORF">ACFSTG_06855</name>
</gene>
<dbReference type="Gene3D" id="3.40.630.40">
    <property type="entry name" value="Zn-dependent exopeptidases"/>
    <property type="match status" value="1"/>
</dbReference>
<feature type="domain" description="MurNAc-LAA" evidence="4">
    <location>
        <begin position="85"/>
        <end position="196"/>
    </location>
</feature>
<accession>A0ABW5IWU5</accession>
<evidence type="ECO:0000259" key="4">
    <source>
        <dbReference type="SMART" id="SM00646"/>
    </source>
</evidence>
<dbReference type="CDD" id="cd02696">
    <property type="entry name" value="MurNAc-LAA"/>
    <property type="match status" value="1"/>
</dbReference>
<dbReference type="PANTHER" id="PTHR30404:SF0">
    <property type="entry name" value="N-ACETYLMURAMOYL-L-ALANINE AMIDASE AMIC"/>
    <property type="match status" value="1"/>
</dbReference>
<dbReference type="Pfam" id="PF01520">
    <property type="entry name" value="Amidase_3"/>
    <property type="match status" value="1"/>
</dbReference>
<dbReference type="PANTHER" id="PTHR30404">
    <property type="entry name" value="N-ACETYLMURAMOYL-L-ALANINE AMIDASE"/>
    <property type="match status" value="1"/>
</dbReference>
<evidence type="ECO:0000256" key="2">
    <source>
        <dbReference type="ARBA" id="ARBA00011901"/>
    </source>
</evidence>
<protein>
    <recommendedName>
        <fullName evidence="2">N-acetylmuramoyl-L-alanine amidase</fullName>
        <ecNumber evidence="2">3.5.1.28</ecNumber>
    </recommendedName>
</protein>